<evidence type="ECO:0000313" key="6">
    <source>
        <dbReference type="EMBL" id="KNE57448.1"/>
    </source>
</evidence>
<feature type="domain" description="Hydantoinase A/oxoprolinase" evidence="2">
    <location>
        <begin position="246"/>
        <end position="539"/>
    </location>
</feature>
<dbReference type="VEuPathDB" id="FungiDB:AMAG_03160"/>
<name>A0A0L0S4H6_ALLM3</name>
<feature type="domain" description="Hydantoinase/oxoprolinase N-terminal" evidence="4">
    <location>
        <begin position="9"/>
        <end position="226"/>
    </location>
</feature>
<dbReference type="InterPro" id="IPR049517">
    <property type="entry name" value="ACX-like_C"/>
</dbReference>
<dbReference type="Pfam" id="PF19278">
    <property type="entry name" value="Hydant_A_C"/>
    <property type="match status" value="1"/>
</dbReference>
<proteinExistence type="inferred from homology"/>
<reference evidence="6 7" key="1">
    <citation type="submission" date="2009-11" db="EMBL/GenBank/DDBJ databases">
        <title>Annotation of Allomyces macrogynus ATCC 38327.</title>
        <authorList>
            <consortium name="The Broad Institute Genome Sequencing Platform"/>
            <person name="Russ C."/>
            <person name="Cuomo C."/>
            <person name="Burger G."/>
            <person name="Gray M.W."/>
            <person name="Holland P.W.H."/>
            <person name="King N."/>
            <person name="Lang F.B.F."/>
            <person name="Roger A.J."/>
            <person name="Ruiz-Trillo I."/>
            <person name="Young S.K."/>
            <person name="Zeng Q."/>
            <person name="Gargeya S."/>
            <person name="Fitzgerald M."/>
            <person name="Haas B."/>
            <person name="Abouelleil A."/>
            <person name="Alvarado L."/>
            <person name="Arachchi H.M."/>
            <person name="Berlin A."/>
            <person name="Chapman S.B."/>
            <person name="Gearin G."/>
            <person name="Goldberg J."/>
            <person name="Griggs A."/>
            <person name="Gujja S."/>
            <person name="Hansen M."/>
            <person name="Heiman D."/>
            <person name="Howarth C."/>
            <person name="Larimer J."/>
            <person name="Lui A."/>
            <person name="MacDonald P.J.P."/>
            <person name="McCowen C."/>
            <person name="Montmayeur A."/>
            <person name="Murphy C."/>
            <person name="Neiman D."/>
            <person name="Pearson M."/>
            <person name="Priest M."/>
            <person name="Roberts A."/>
            <person name="Saif S."/>
            <person name="Shea T."/>
            <person name="Sisk P."/>
            <person name="Stolte C."/>
            <person name="Sykes S."/>
            <person name="Wortman J."/>
            <person name="Nusbaum C."/>
            <person name="Birren B."/>
        </authorList>
    </citation>
    <scope>NUCLEOTIDE SEQUENCE [LARGE SCALE GENOMIC DNA]</scope>
    <source>
        <strain evidence="6 7">ATCC 38327</strain>
    </source>
</reference>
<dbReference type="InterPro" id="IPR045079">
    <property type="entry name" value="Oxoprolinase-like"/>
</dbReference>
<dbReference type="GO" id="GO:0006749">
    <property type="term" value="P:glutathione metabolic process"/>
    <property type="evidence" value="ECO:0007669"/>
    <property type="project" value="TreeGrafter"/>
</dbReference>
<dbReference type="EMBL" id="GG745331">
    <property type="protein sequence ID" value="KNE57448.1"/>
    <property type="molecule type" value="Genomic_DNA"/>
</dbReference>
<dbReference type="PANTHER" id="PTHR11365:SF2">
    <property type="entry name" value="5-OXOPROLINASE"/>
    <property type="match status" value="1"/>
</dbReference>
<dbReference type="InterPro" id="IPR002821">
    <property type="entry name" value="Hydantoinase_A"/>
</dbReference>
<dbReference type="eggNOG" id="KOG1939">
    <property type="taxonomic scope" value="Eukaryota"/>
</dbReference>
<feature type="domain" description="Acetophenone carboxylase-like C-terminal" evidence="5">
    <location>
        <begin position="660"/>
        <end position="722"/>
    </location>
</feature>
<evidence type="ECO:0000259" key="5">
    <source>
        <dbReference type="Pfam" id="PF19278"/>
    </source>
</evidence>
<keyword evidence="7" id="KW-1185">Reference proteome</keyword>
<gene>
    <name evidence="6" type="ORF">AMAG_03160</name>
</gene>
<dbReference type="GO" id="GO:0017168">
    <property type="term" value="F:5-oxoprolinase (ATP-hydrolyzing) activity"/>
    <property type="evidence" value="ECO:0007669"/>
    <property type="project" value="TreeGrafter"/>
</dbReference>
<protein>
    <recommendedName>
        <fullName evidence="8">5-oxoprolinase</fullName>
    </recommendedName>
</protein>
<dbReference type="Pfam" id="PF01968">
    <property type="entry name" value="Hydantoinase_A"/>
    <property type="match status" value="1"/>
</dbReference>
<evidence type="ECO:0000313" key="7">
    <source>
        <dbReference type="Proteomes" id="UP000054350"/>
    </source>
</evidence>
<dbReference type="STRING" id="578462.A0A0L0S4H6"/>
<reference evidence="7" key="2">
    <citation type="submission" date="2009-11" db="EMBL/GenBank/DDBJ databases">
        <title>The Genome Sequence of Allomyces macrogynus strain ATCC 38327.</title>
        <authorList>
            <consortium name="The Broad Institute Genome Sequencing Platform"/>
            <person name="Russ C."/>
            <person name="Cuomo C."/>
            <person name="Shea T."/>
            <person name="Young S.K."/>
            <person name="Zeng Q."/>
            <person name="Koehrsen M."/>
            <person name="Haas B."/>
            <person name="Borodovsky M."/>
            <person name="Guigo R."/>
            <person name="Alvarado L."/>
            <person name="Berlin A."/>
            <person name="Borenstein D."/>
            <person name="Chen Z."/>
            <person name="Engels R."/>
            <person name="Freedman E."/>
            <person name="Gellesch M."/>
            <person name="Goldberg J."/>
            <person name="Griggs A."/>
            <person name="Gujja S."/>
            <person name="Heiman D."/>
            <person name="Hepburn T."/>
            <person name="Howarth C."/>
            <person name="Jen D."/>
            <person name="Larson L."/>
            <person name="Lewis B."/>
            <person name="Mehta T."/>
            <person name="Park D."/>
            <person name="Pearson M."/>
            <person name="Roberts A."/>
            <person name="Saif S."/>
            <person name="Shenoy N."/>
            <person name="Sisk P."/>
            <person name="Stolte C."/>
            <person name="Sykes S."/>
            <person name="Walk T."/>
            <person name="White J."/>
            <person name="Yandava C."/>
            <person name="Burger G."/>
            <person name="Gray M.W."/>
            <person name="Holland P.W.H."/>
            <person name="King N."/>
            <person name="Lang F.B.F."/>
            <person name="Roger A.J."/>
            <person name="Ruiz-Trillo I."/>
            <person name="Lander E."/>
            <person name="Nusbaum C."/>
        </authorList>
    </citation>
    <scope>NUCLEOTIDE SEQUENCE [LARGE SCALE GENOMIC DNA]</scope>
    <source>
        <strain evidence="7">ATCC 38327</strain>
    </source>
</reference>
<dbReference type="AlphaFoldDB" id="A0A0L0S4H6"/>
<evidence type="ECO:0000259" key="3">
    <source>
        <dbReference type="Pfam" id="PF02538"/>
    </source>
</evidence>
<evidence type="ECO:0000256" key="1">
    <source>
        <dbReference type="ARBA" id="ARBA00010403"/>
    </source>
</evidence>
<evidence type="ECO:0000259" key="2">
    <source>
        <dbReference type="Pfam" id="PF01968"/>
    </source>
</evidence>
<sequence>MTAPRRDIRVSIDRGGTFTDVFAAQDAHDRNAAPRTLVLKLLSVDPKNYPDANVEGIRRVLEHFTGQPHPRNVPLPTHRLASISLGTTVATNALLERNGEPCALFITKGFRDLLEIGNQARPAIFDLKVLKPEVLYEKVVEVDERVTLVGYTISETGHPTEEDRKTAVTGVTGELVRIHQKPDLAAVRAQLQDVYARGYRSVAICLLHSYTYPDHELAIADLARQVGFTNVTASAAIMPRIKAVPRGMTAVTDAYLTPKIKQYVDSFMRGFQTLDGVNVQFMRSDGGLTPVSDFRGYSAILSGPAGGVVGFGMTSYSKRKNIPVIGFDMGGTSTDVSRYDGALDHVFETTTAGVTIFSPQLDIHTVAAGGSSRLFFRTGMFVVGPESAGSEPGPICYRKPGGVLAITDANLQLGRISVAHFPKIFGPNEDQPLDVAGVERAFATLTAEINQSLGTTMTPDEVAFGYIKIANETMGQKVLAITQGKGYDVQKHILSCFGGAGAQHAVAVARNLGITRVYVHRHAPILSAYGLSLASIVHEVQEPCHNPFNDAEFPALRGKADALAEQATTYLRGKGLNAVTTEAYYNLRYQGTDTNLMIRQREPNAAKIIADFEIDYVREFGFKLDRDIICDDVRVRGSGRDVQGPGILTGDDLADELDKLTHTPAPAPKLTQSMYFEHSGRIQAPLYLLDDLRPGHTVDGPALLIDAKNTIVLPPGSTATMTTATVVIDVQRGVGIIKSLRADVCDPIQLALFGHRFMHIAEQMGHTLQKTSISANIKERLDFSCALFSPDGALVSNAPHIPVHLGSMQEAVKGQIAQCPEMHDGDVFVTNHPSCGGSHLPDITVITPVFDQGRIIFFVASRGHHADIGGISPGSMPPNSKELWEEGAMIKSFKIVDQGRFQEQGIVDLLNAPGKYPGSAPTRNLRDNLSDLKAQIAANHRGIVLCRQLIAEYGLDVVQAYMGFIRRNAELAVRDLLKRVAAEYGPRLHAKEFMDDGSPIELSVTIDPKSGSATFDFSGTGPEVYANINAPPSVTYSAIIYCLRCMVNMSIPLNQGCLAPVAIYIPPGTLLAPSDSAAVVGGNVMTSQRLVDVILKAFRACAASQGDCNNLTFGASADPTTGTGGFGYYETIAGGAGAGPSWHGASGVHTHMTNTRITDVEILERRYPVLARTFGLRPGSGGAGQFHGGNGVVRELEFTVPLQVSILSERRVFAPYGLNGGHDAERGMNLLIKGKDGRVVNLGGKNSVHVEPGDVVRICTPGGGGYGVPAAAEGVGTK</sequence>
<dbReference type="OrthoDB" id="3643at2759"/>
<accession>A0A0L0S4H6</accession>
<organism evidence="6 7">
    <name type="scientific">Allomyces macrogynus (strain ATCC 38327)</name>
    <name type="common">Allomyces javanicus var. macrogynus</name>
    <dbReference type="NCBI Taxonomy" id="578462"/>
    <lineage>
        <taxon>Eukaryota</taxon>
        <taxon>Fungi</taxon>
        <taxon>Fungi incertae sedis</taxon>
        <taxon>Blastocladiomycota</taxon>
        <taxon>Blastocladiomycetes</taxon>
        <taxon>Blastocladiales</taxon>
        <taxon>Blastocladiaceae</taxon>
        <taxon>Allomyces</taxon>
    </lineage>
</organism>
<dbReference type="Proteomes" id="UP000054350">
    <property type="component" value="Unassembled WGS sequence"/>
</dbReference>
<dbReference type="InterPro" id="IPR003692">
    <property type="entry name" value="Hydantoinase_B"/>
</dbReference>
<dbReference type="GO" id="GO:0005829">
    <property type="term" value="C:cytosol"/>
    <property type="evidence" value="ECO:0007669"/>
    <property type="project" value="TreeGrafter"/>
</dbReference>
<dbReference type="InterPro" id="IPR008040">
    <property type="entry name" value="Hydant_A_N"/>
</dbReference>
<evidence type="ECO:0008006" key="8">
    <source>
        <dbReference type="Google" id="ProtNLM"/>
    </source>
</evidence>
<evidence type="ECO:0000259" key="4">
    <source>
        <dbReference type="Pfam" id="PF05378"/>
    </source>
</evidence>
<feature type="domain" description="Hydantoinase B/oxoprolinase" evidence="3">
    <location>
        <begin position="746"/>
        <end position="1269"/>
    </location>
</feature>
<dbReference type="PANTHER" id="PTHR11365">
    <property type="entry name" value="5-OXOPROLINASE RELATED"/>
    <property type="match status" value="1"/>
</dbReference>
<dbReference type="Pfam" id="PF05378">
    <property type="entry name" value="Hydant_A_N"/>
    <property type="match status" value="1"/>
</dbReference>
<dbReference type="Pfam" id="PF02538">
    <property type="entry name" value="Hydantoinase_B"/>
    <property type="match status" value="1"/>
</dbReference>
<dbReference type="OMA" id="RREFNFN"/>
<comment type="similarity">
    <text evidence="1">Belongs to the oxoprolinase family.</text>
</comment>